<dbReference type="Proteomes" id="UP000245383">
    <property type="component" value="Unassembled WGS sequence"/>
</dbReference>
<dbReference type="AlphaFoldDB" id="A0A2T9YPB8"/>
<dbReference type="EMBL" id="MBFR01000099">
    <property type="protein sequence ID" value="PVU94205.1"/>
    <property type="molecule type" value="Genomic_DNA"/>
</dbReference>
<comment type="caution">
    <text evidence="2">The sequence shown here is derived from an EMBL/GenBank/DDBJ whole genome shotgun (WGS) entry which is preliminary data.</text>
</comment>
<proteinExistence type="predicted"/>
<protein>
    <submittedName>
        <fullName evidence="2">Uncharacterized protein</fullName>
    </submittedName>
</protein>
<feature type="region of interest" description="Disordered" evidence="1">
    <location>
        <begin position="1"/>
        <end position="20"/>
    </location>
</feature>
<feature type="region of interest" description="Disordered" evidence="1">
    <location>
        <begin position="273"/>
        <end position="303"/>
    </location>
</feature>
<name>A0A2T9YPB8_9FUNG</name>
<keyword evidence="3" id="KW-1185">Reference proteome</keyword>
<evidence type="ECO:0000256" key="1">
    <source>
        <dbReference type="SAM" id="MobiDB-lite"/>
    </source>
</evidence>
<evidence type="ECO:0000313" key="2">
    <source>
        <dbReference type="EMBL" id="PVU94205.1"/>
    </source>
</evidence>
<organism evidence="2 3">
    <name type="scientific">Smittium simulii</name>
    <dbReference type="NCBI Taxonomy" id="133385"/>
    <lineage>
        <taxon>Eukaryota</taxon>
        <taxon>Fungi</taxon>
        <taxon>Fungi incertae sedis</taxon>
        <taxon>Zoopagomycota</taxon>
        <taxon>Kickxellomycotina</taxon>
        <taxon>Harpellomycetes</taxon>
        <taxon>Harpellales</taxon>
        <taxon>Legeriomycetaceae</taxon>
        <taxon>Smittium</taxon>
    </lineage>
</organism>
<sequence>MIDEPATTAGNVSRRPKNNDISVPLLYPNDSIKVCSYKMGEYGKLLKDGYYISEHIQELPPNIFNDDYLARAVSQMTPVEKNMWDAIQSGSKMSDWDFDSNERPCRNEKDIKKHSEFADALKEIYKVNSVTPPQAKAWVANHPNWVPVVIAVRRVHRSLRVDTPEIDRMFLSDWKERRLLRYLYNLSGRIHSETMRDFNLLAKQIRMGISYINLYKKKLCRKENSSLNATGSNVCPKLHGKKLPPIPNLYALSRGTRTRPKLRFEDFFPPTKRLHLDKKESPVTLQGSGDQKSSYTPEPHSEH</sequence>
<evidence type="ECO:0000313" key="3">
    <source>
        <dbReference type="Proteomes" id="UP000245383"/>
    </source>
</evidence>
<feature type="compositionally biased region" description="Polar residues" evidence="1">
    <location>
        <begin position="283"/>
        <end position="296"/>
    </location>
</feature>
<reference evidence="2 3" key="1">
    <citation type="journal article" date="2018" name="MBio">
        <title>Comparative Genomics Reveals the Core Gene Toolbox for the Fungus-Insect Symbiosis.</title>
        <authorList>
            <person name="Wang Y."/>
            <person name="Stata M."/>
            <person name="Wang W."/>
            <person name="Stajich J.E."/>
            <person name="White M.M."/>
            <person name="Moncalvo J.M."/>
        </authorList>
    </citation>
    <scope>NUCLEOTIDE SEQUENCE [LARGE SCALE GENOMIC DNA]</scope>
    <source>
        <strain evidence="2 3">SWE-8-4</strain>
    </source>
</reference>
<accession>A0A2T9YPB8</accession>
<gene>
    <name evidence="2" type="ORF">BB561_002758</name>
</gene>